<keyword evidence="8" id="KW-1185">Reference proteome</keyword>
<sequence>MPSHAPVTQAFFGLAVALLVSRAVLRLFSRYKRVGKSRLRTFFTRETPSRWAMDHYSQEGYTKYHSKGQPFLAKVFGEDYWVLPPKYLADIKSAAPKSLSFFQALSDSFNMQASVGNLYSSNVEIKVVTQYLNKRFPKLVPLLADEADFAVEKEMGDIAEWRSYNAAGLCARLIHRTTSRVLVGPQLCRDEEYLDVTARFARTVLVHGTLWNFVALGPLRRLFAWLTIGGHRRNLDHATGMLLPVIQNRMIDRDNGADIAAEHEDMLQWILDTPGSIPGDETPRRQAHHLLQQTFAASSATGVLVTHALYQLLMLPGYVEPLRQEIERVLLEQGGWTDGALNNMSLLDSFFRETMRMYPAGSRECPSLSLSPLWLLVMFNRPWLNFWFAPERRP</sequence>
<dbReference type="Gene3D" id="1.10.630.10">
    <property type="entry name" value="Cytochrome P450"/>
    <property type="match status" value="1"/>
</dbReference>
<proteinExistence type="inferred from homology"/>
<name>A0ABR1RKF0_9PEZI</name>
<dbReference type="PANTHER" id="PTHR46206:SF7">
    <property type="entry name" value="P450, PUTATIVE (EUROFUNG)-RELATED"/>
    <property type="match status" value="1"/>
</dbReference>
<feature type="transmembrane region" description="Helical" evidence="6">
    <location>
        <begin position="6"/>
        <end position="28"/>
    </location>
</feature>
<keyword evidence="4" id="KW-0560">Oxidoreductase</keyword>
<dbReference type="PANTHER" id="PTHR46206">
    <property type="entry name" value="CYTOCHROME P450"/>
    <property type="match status" value="1"/>
</dbReference>
<dbReference type="InterPro" id="IPR036396">
    <property type="entry name" value="Cyt_P450_sf"/>
</dbReference>
<evidence type="ECO:0000256" key="1">
    <source>
        <dbReference type="ARBA" id="ARBA00001971"/>
    </source>
</evidence>
<accession>A0ABR1RKF0</accession>
<evidence type="ECO:0000256" key="4">
    <source>
        <dbReference type="ARBA" id="ARBA00023002"/>
    </source>
</evidence>
<dbReference type="InterPro" id="IPR001128">
    <property type="entry name" value="Cyt_P450"/>
</dbReference>
<keyword evidence="6" id="KW-0472">Membrane</keyword>
<reference evidence="7 8" key="1">
    <citation type="submission" date="2023-01" db="EMBL/GenBank/DDBJ databases">
        <title>Analysis of 21 Apiospora genomes using comparative genomics revels a genus with tremendous synthesis potential of carbohydrate active enzymes and secondary metabolites.</title>
        <authorList>
            <person name="Sorensen T."/>
        </authorList>
    </citation>
    <scope>NUCLEOTIDE SEQUENCE [LARGE SCALE GENOMIC DNA]</scope>
    <source>
        <strain evidence="7 8">CBS 20057</strain>
    </source>
</reference>
<evidence type="ECO:0000256" key="5">
    <source>
        <dbReference type="ARBA" id="ARBA00023004"/>
    </source>
</evidence>
<keyword evidence="3" id="KW-0479">Metal-binding</keyword>
<gene>
    <name evidence="7" type="ORF">PG991_008995</name>
</gene>
<dbReference type="SUPFAM" id="SSF48264">
    <property type="entry name" value="Cytochrome P450"/>
    <property type="match status" value="1"/>
</dbReference>
<comment type="caution">
    <text evidence="7">The sequence shown here is derived from an EMBL/GenBank/DDBJ whole genome shotgun (WGS) entry which is preliminary data.</text>
</comment>
<dbReference type="CDD" id="cd11041">
    <property type="entry name" value="CYP503A1-like"/>
    <property type="match status" value="1"/>
</dbReference>
<organism evidence="7 8">
    <name type="scientific">Apiospora marii</name>
    <dbReference type="NCBI Taxonomy" id="335849"/>
    <lineage>
        <taxon>Eukaryota</taxon>
        <taxon>Fungi</taxon>
        <taxon>Dikarya</taxon>
        <taxon>Ascomycota</taxon>
        <taxon>Pezizomycotina</taxon>
        <taxon>Sordariomycetes</taxon>
        <taxon>Xylariomycetidae</taxon>
        <taxon>Amphisphaeriales</taxon>
        <taxon>Apiosporaceae</taxon>
        <taxon>Apiospora</taxon>
    </lineage>
</organism>
<comment type="cofactor">
    <cofactor evidence="1">
        <name>heme</name>
        <dbReference type="ChEBI" id="CHEBI:30413"/>
    </cofactor>
</comment>
<protein>
    <submittedName>
        <fullName evidence="7">Cytochrome P450</fullName>
    </submittedName>
</protein>
<dbReference type="EMBL" id="JAQQWI010000013">
    <property type="protein sequence ID" value="KAK8013402.1"/>
    <property type="molecule type" value="Genomic_DNA"/>
</dbReference>
<keyword evidence="6" id="KW-0812">Transmembrane</keyword>
<keyword evidence="5" id="KW-0408">Iron</keyword>
<evidence type="ECO:0000313" key="7">
    <source>
        <dbReference type="EMBL" id="KAK8013402.1"/>
    </source>
</evidence>
<evidence type="ECO:0000313" key="8">
    <source>
        <dbReference type="Proteomes" id="UP001396898"/>
    </source>
</evidence>
<comment type="similarity">
    <text evidence="2">Belongs to the cytochrome P450 family.</text>
</comment>
<keyword evidence="6" id="KW-1133">Transmembrane helix</keyword>
<dbReference type="Pfam" id="PF00067">
    <property type="entry name" value="p450"/>
    <property type="match status" value="1"/>
</dbReference>
<dbReference type="Proteomes" id="UP001396898">
    <property type="component" value="Unassembled WGS sequence"/>
</dbReference>
<evidence type="ECO:0000256" key="2">
    <source>
        <dbReference type="ARBA" id="ARBA00010617"/>
    </source>
</evidence>
<evidence type="ECO:0000256" key="3">
    <source>
        <dbReference type="ARBA" id="ARBA00022723"/>
    </source>
</evidence>
<evidence type="ECO:0000256" key="6">
    <source>
        <dbReference type="SAM" id="Phobius"/>
    </source>
</evidence>